<feature type="compositionally biased region" description="Pro residues" evidence="1">
    <location>
        <begin position="72"/>
        <end position="91"/>
    </location>
</feature>
<evidence type="ECO:0000256" key="1">
    <source>
        <dbReference type="SAM" id="MobiDB-lite"/>
    </source>
</evidence>
<sequence>MPLSDTSHYTHAPSKSPQDAPCTPEIHPCSPRHPSIPSNPPQHPLTCPCYTPPSTLPAGLRVGAGVWGPSSPTAPTPSRPPSRPTVHPPPVFDREIVSEMGALGVLGPTIKGEGGCRGPGVPLGGYQG</sequence>
<feature type="region of interest" description="Disordered" evidence="1">
    <location>
        <begin position="108"/>
        <end position="128"/>
    </location>
</feature>
<organism evidence="2 3">
    <name type="scientific">Buteo japonicus</name>
    <dbReference type="NCBI Taxonomy" id="224669"/>
    <lineage>
        <taxon>Eukaryota</taxon>
        <taxon>Metazoa</taxon>
        <taxon>Chordata</taxon>
        <taxon>Craniata</taxon>
        <taxon>Vertebrata</taxon>
        <taxon>Euteleostomi</taxon>
        <taxon>Archelosauria</taxon>
        <taxon>Archosauria</taxon>
        <taxon>Dinosauria</taxon>
        <taxon>Saurischia</taxon>
        <taxon>Theropoda</taxon>
        <taxon>Coelurosauria</taxon>
        <taxon>Aves</taxon>
        <taxon>Neognathae</taxon>
        <taxon>Neoaves</taxon>
        <taxon>Telluraves</taxon>
        <taxon>Accipitrimorphae</taxon>
        <taxon>Accipitriformes</taxon>
        <taxon>Accipitridae</taxon>
        <taxon>Accipitrinae</taxon>
        <taxon>Buteo</taxon>
    </lineage>
</organism>
<evidence type="ECO:0000313" key="2">
    <source>
        <dbReference type="Ensembl" id="ENSBJAP00000021197.1"/>
    </source>
</evidence>
<proteinExistence type="predicted"/>
<reference evidence="2" key="1">
    <citation type="submission" date="2025-08" db="UniProtKB">
        <authorList>
            <consortium name="Ensembl"/>
        </authorList>
    </citation>
    <scope>IDENTIFICATION</scope>
</reference>
<keyword evidence="3" id="KW-1185">Reference proteome</keyword>
<accession>A0A8C0HQ38</accession>
<protein>
    <submittedName>
        <fullName evidence="2">Uncharacterized protein</fullName>
    </submittedName>
</protein>
<evidence type="ECO:0000313" key="3">
    <source>
        <dbReference type="Proteomes" id="UP000694555"/>
    </source>
</evidence>
<dbReference type="Proteomes" id="UP000694555">
    <property type="component" value="Unplaced"/>
</dbReference>
<dbReference type="Ensembl" id="ENSBJAT00000021794.1">
    <property type="protein sequence ID" value="ENSBJAP00000021197.1"/>
    <property type="gene ID" value="ENSBJAG00000013836.1"/>
</dbReference>
<feature type="compositionally biased region" description="Polar residues" evidence="1">
    <location>
        <begin position="1"/>
        <end position="17"/>
    </location>
</feature>
<dbReference type="AlphaFoldDB" id="A0A8C0HQ38"/>
<reference evidence="2" key="2">
    <citation type="submission" date="2025-09" db="UniProtKB">
        <authorList>
            <consortium name="Ensembl"/>
        </authorList>
    </citation>
    <scope>IDENTIFICATION</scope>
</reference>
<feature type="region of interest" description="Disordered" evidence="1">
    <location>
        <begin position="61"/>
        <end position="91"/>
    </location>
</feature>
<name>A0A8C0HQ38_9AVES</name>
<feature type="region of interest" description="Disordered" evidence="1">
    <location>
        <begin position="1"/>
        <end position="46"/>
    </location>
</feature>
<feature type="compositionally biased region" description="Gly residues" evidence="1">
    <location>
        <begin position="112"/>
        <end position="128"/>
    </location>
</feature>